<dbReference type="STRING" id="355243.SAMN03080615_03464"/>
<organism evidence="2 3">
    <name type="scientific">Amphritea atlantica</name>
    <dbReference type="NCBI Taxonomy" id="355243"/>
    <lineage>
        <taxon>Bacteria</taxon>
        <taxon>Pseudomonadati</taxon>
        <taxon>Pseudomonadota</taxon>
        <taxon>Gammaproteobacteria</taxon>
        <taxon>Oceanospirillales</taxon>
        <taxon>Oceanospirillaceae</taxon>
        <taxon>Amphritea</taxon>
    </lineage>
</organism>
<name>A0A1H9KFF1_9GAMM</name>
<accession>A0A1H9KFF1</accession>
<proteinExistence type="predicted"/>
<keyword evidence="1" id="KW-1133">Transmembrane helix</keyword>
<gene>
    <name evidence="2" type="ORF">SAMN03080615_03464</name>
</gene>
<evidence type="ECO:0000313" key="2">
    <source>
        <dbReference type="EMBL" id="SEQ97896.1"/>
    </source>
</evidence>
<dbReference type="EMBL" id="FOGB01000013">
    <property type="protein sequence ID" value="SEQ97896.1"/>
    <property type="molecule type" value="Genomic_DNA"/>
</dbReference>
<evidence type="ECO:0000256" key="1">
    <source>
        <dbReference type="SAM" id="Phobius"/>
    </source>
</evidence>
<dbReference type="OrthoDB" id="8775484at2"/>
<evidence type="ECO:0000313" key="3">
    <source>
        <dbReference type="Proteomes" id="UP000198749"/>
    </source>
</evidence>
<feature type="transmembrane region" description="Helical" evidence="1">
    <location>
        <begin position="61"/>
        <end position="80"/>
    </location>
</feature>
<keyword evidence="3" id="KW-1185">Reference proteome</keyword>
<sequence length="173" mass="18825">MRRLTFLTPDLAHAELVVEELRQLGIGDEAMHLVASDHSILQKAHLHEATDMETSEVENDFNWGIVAGGVIGLVAGIFAYGSTIFGFEFGSIALLVITIFCSFCGGLVGKAIGESTPNSDLEKYRHAIEAGQILMIVDVAVELLPDVYKKVRMHCPKALIESSHVFHDHPLAA</sequence>
<reference evidence="3" key="1">
    <citation type="submission" date="2016-10" db="EMBL/GenBank/DDBJ databases">
        <authorList>
            <person name="Varghese N."/>
            <person name="Submissions S."/>
        </authorList>
    </citation>
    <scope>NUCLEOTIDE SEQUENCE [LARGE SCALE GENOMIC DNA]</scope>
    <source>
        <strain evidence="3">DSM 18887</strain>
    </source>
</reference>
<dbReference type="Proteomes" id="UP000198749">
    <property type="component" value="Unassembled WGS sequence"/>
</dbReference>
<keyword evidence="1" id="KW-0472">Membrane</keyword>
<keyword evidence="1" id="KW-0812">Transmembrane</keyword>
<dbReference type="AlphaFoldDB" id="A0A1H9KFF1"/>
<feature type="transmembrane region" description="Helical" evidence="1">
    <location>
        <begin position="92"/>
        <end position="112"/>
    </location>
</feature>
<dbReference type="RefSeq" id="WP_091360710.1">
    <property type="nucleotide sequence ID" value="NZ_AP025284.1"/>
</dbReference>
<protein>
    <recommendedName>
        <fullName evidence="4">DUF1269 domain-containing protein</fullName>
    </recommendedName>
</protein>
<evidence type="ECO:0008006" key="4">
    <source>
        <dbReference type="Google" id="ProtNLM"/>
    </source>
</evidence>